<feature type="coiled-coil region" evidence="6">
    <location>
        <begin position="402"/>
        <end position="457"/>
    </location>
</feature>
<dbReference type="SUPFAM" id="SSF55874">
    <property type="entry name" value="ATPase domain of HSP90 chaperone/DNA topoisomerase II/histidine kinase"/>
    <property type="match status" value="1"/>
</dbReference>
<dbReference type="InterPro" id="IPR052162">
    <property type="entry name" value="Sensor_kinase/Photoreceptor"/>
</dbReference>
<evidence type="ECO:0000259" key="8">
    <source>
        <dbReference type="PROSITE" id="PS50113"/>
    </source>
</evidence>
<name>A0ABP9G2E8_9SPHI</name>
<evidence type="ECO:0000256" key="6">
    <source>
        <dbReference type="SAM" id="Coils"/>
    </source>
</evidence>
<evidence type="ECO:0000256" key="1">
    <source>
        <dbReference type="ARBA" id="ARBA00000085"/>
    </source>
</evidence>
<keyword evidence="10" id="KW-1185">Reference proteome</keyword>
<reference evidence="10" key="1">
    <citation type="journal article" date="2019" name="Int. J. Syst. Evol. Microbiol.">
        <title>The Global Catalogue of Microorganisms (GCM) 10K type strain sequencing project: providing services to taxonomists for standard genome sequencing and annotation.</title>
        <authorList>
            <consortium name="The Broad Institute Genomics Platform"/>
            <consortium name="The Broad Institute Genome Sequencing Center for Infectious Disease"/>
            <person name="Wu L."/>
            <person name="Ma J."/>
        </authorList>
    </citation>
    <scope>NUCLEOTIDE SEQUENCE [LARGE SCALE GENOMIC DNA]</scope>
    <source>
        <strain evidence="10">JCM 18283</strain>
    </source>
</reference>
<keyword evidence="5" id="KW-0418">Kinase</keyword>
<dbReference type="InterPro" id="IPR036890">
    <property type="entry name" value="HATPase_C_sf"/>
</dbReference>
<evidence type="ECO:0000313" key="10">
    <source>
        <dbReference type="Proteomes" id="UP001501436"/>
    </source>
</evidence>
<feature type="domain" description="PAC" evidence="8">
    <location>
        <begin position="359"/>
        <end position="411"/>
    </location>
</feature>
<dbReference type="EC" id="2.7.13.3" evidence="2"/>
<protein>
    <recommendedName>
        <fullName evidence="2">histidine kinase</fullName>
        <ecNumber evidence="2">2.7.13.3</ecNumber>
    </recommendedName>
</protein>
<dbReference type="PROSITE" id="PS50109">
    <property type="entry name" value="HIS_KIN"/>
    <property type="match status" value="1"/>
</dbReference>
<keyword evidence="6" id="KW-0175">Coiled coil</keyword>
<dbReference type="InterPro" id="IPR003594">
    <property type="entry name" value="HATPase_dom"/>
</dbReference>
<evidence type="ECO:0000256" key="5">
    <source>
        <dbReference type="ARBA" id="ARBA00022777"/>
    </source>
</evidence>
<feature type="domain" description="PAC" evidence="8">
    <location>
        <begin position="542"/>
        <end position="595"/>
    </location>
</feature>
<evidence type="ECO:0000256" key="3">
    <source>
        <dbReference type="ARBA" id="ARBA00022553"/>
    </source>
</evidence>
<feature type="domain" description="Histidine kinase" evidence="7">
    <location>
        <begin position="599"/>
        <end position="813"/>
    </location>
</feature>
<dbReference type="Pfam" id="PF02518">
    <property type="entry name" value="HATPase_c"/>
    <property type="match status" value="1"/>
</dbReference>
<evidence type="ECO:0000256" key="4">
    <source>
        <dbReference type="ARBA" id="ARBA00022679"/>
    </source>
</evidence>
<gene>
    <name evidence="9" type="ORF">GCM10023313_32430</name>
</gene>
<evidence type="ECO:0000313" key="9">
    <source>
        <dbReference type="EMBL" id="GAA4925413.1"/>
    </source>
</evidence>
<dbReference type="InterPro" id="IPR005467">
    <property type="entry name" value="His_kinase_dom"/>
</dbReference>
<dbReference type="SMART" id="SM00387">
    <property type="entry name" value="HATPase_c"/>
    <property type="match status" value="1"/>
</dbReference>
<comment type="catalytic activity">
    <reaction evidence="1">
        <text>ATP + protein L-histidine = ADP + protein N-phospho-L-histidine.</text>
        <dbReference type="EC" id="2.7.13.3"/>
    </reaction>
</comment>
<comment type="caution">
    <text evidence="9">The sequence shown here is derived from an EMBL/GenBank/DDBJ whole genome shotgun (WGS) entry which is preliminary data.</text>
</comment>
<organism evidence="9 10">
    <name type="scientific">Mucilaginibacter defluvii</name>
    <dbReference type="NCBI Taxonomy" id="1196019"/>
    <lineage>
        <taxon>Bacteria</taxon>
        <taxon>Pseudomonadati</taxon>
        <taxon>Bacteroidota</taxon>
        <taxon>Sphingobacteriia</taxon>
        <taxon>Sphingobacteriales</taxon>
        <taxon>Sphingobacteriaceae</taxon>
        <taxon>Mucilaginibacter</taxon>
    </lineage>
</organism>
<dbReference type="InterPro" id="IPR036097">
    <property type="entry name" value="HisK_dim/P_sf"/>
</dbReference>
<dbReference type="EMBL" id="BAABJI010000002">
    <property type="protein sequence ID" value="GAA4925413.1"/>
    <property type="molecule type" value="Genomic_DNA"/>
</dbReference>
<dbReference type="Gene3D" id="3.30.450.20">
    <property type="entry name" value="PAS domain"/>
    <property type="match status" value="4"/>
</dbReference>
<dbReference type="Proteomes" id="UP001501436">
    <property type="component" value="Unassembled WGS sequence"/>
</dbReference>
<dbReference type="CDD" id="cd00082">
    <property type="entry name" value="HisKA"/>
    <property type="match status" value="1"/>
</dbReference>
<dbReference type="InterPro" id="IPR000700">
    <property type="entry name" value="PAS-assoc_C"/>
</dbReference>
<dbReference type="SMART" id="SM00388">
    <property type="entry name" value="HisKA"/>
    <property type="match status" value="1"/>
</dbReference>
<dbReference type="Gene3D" id="1.10.287.130">
    <property type="match status" value="1"/>
</dbReference>
<dbReference type="InterPro" id="IPR003661">
    <property type="entry name" value="HisK_dim/P_dom"/>
</dbReference>
<dbReference type="PROSITE" id="PS50113">
    <property type="entry name" value="PAC"/>
    <property type="match status" value="2"/>
</dbReference>
<dbReference type="InterPro" id="IPR013656">
    <property type="entry name" value="PAS_4"/>
</dbReference>
<keyword evidence="4" id="KW-0808">Transferase</keyword>
<keyword evidence="3" id="KW-0597">Phosphoprotein</keyword>
<sequence length="813" mass="90772">MLLSGEKDLQKTILTAPIGICILNAETFVAELLNDKFLEVAGIPREAILGHWFWEPFAEYRHLYEDVLSNVVRTGHPFQADDVSIRIMRNGIEEEVIVSFLYVPVSGDDGKVTKVAVWVQENTQQVKARQEIHRLNEELWRSNETLAASNVRLQESETHFKRLVEQAPVAILVFKGADMVIDQANRAMLELLGKDAAIIGMPLLEGLPEIKGAPAVEQLFQVYRTGEAIDGQEEAVPILTNGEVRTRYFNFSYRPLLADGQVIGVMDVAVEVTTQVLAREQADQQKRVYETITSGTPDLMYVWDLEYKFTYVNKALLTMWGKTWDTAVGKGLRENGYEEWHAAMHEREIDQVVATKKPVRGEVAFPHAVLGKRIYDYILIPVIGENGEVEAVAGTTRDVTDRKHMEQELTKTSDELQAINEELAATNEELASANEELTSANEELSATNNELATVNQALADAQVLIEEKQTALKLAIEAANFGTWFIHSVTREFITDARLKELFGYYPDEDLSIEQALAQITDEYRGFVSDKLEKAIYQGGDYDVTYPVVGLHDNRLRWLRAIGNLKADPSGSFSAFTGVVMDVTEQHANEQRKNDFIGMVSHELKTPLTSLSGMIQVSASKLKNSDDRFLAGVMESASKQVKRMGNMINGFLNISRLESAKLLIDKTTFDLCELITEVAGETQLVTSSHTIHTHNCEHITVHADHDKIASVLTNLLSNAVKYSPKGTVVQIACRVMEGEVQVSVKDEGPGLNAADKEKVFDRYFRVESAASRHISGFGIGLYLSSEIIKRHNGQIWVESEPGKGATFYFTLPL</sequence>
<dbReference type="NCBIfam" id="TIGR00229">
    <property type="entry name" value="sensory_box"/>
    <property type="match status" value="2"/>
</dbReference>
<dbReference type="RefSeq" id="WP_345332648.1">
    <property type="nucleotide sequence ID" value="NZ_BAABJI010000002.1"/>
</dbReference>
<dbReference type="CDD" id="cd00130">
    <property type="entry name" value="PAS"/>
    <property type="match status" value="1"/>
</dbReference>
<evidence type="ECO:0000256" key="2">
    <source>
        <dbReference type="ARBA" id="ARBA00012438"/>
    </source>
</evidence>
<dbReference type="PANTHER" id="PTHR43304:SF1">
    <property type="entry name" value="PAC DOMAIN-CONTAINING PROTEIN"/>
    <property type="match status" value="1"/>
</dbReference>
<evidence type="ECO:0000259" key="7">
    <source>
        <dbReference type="PROSITE" id="PS50109"/>
    </source>
</evidence>
<dbReference type="PANTHER" id="PTHR43304">
    <property type="entry name" value="PHYTOCHROME-LIKE PROTEIN CPH1"/>
    <property type="match status" value="1"/>
</dbReference>
<proteinExistence type="predicted"/>
<dbReference type="SUPFAM" id="SSF55785">
    <property type="entry name" value="PYP-like sensor domain (PAS domain)"/>
    <property type="match status" value="4"/>
</dbReference>
<dbReference type="SMART" id="SM00091">
    <property type="entry name" value="PAS"/>
    <property type="match status" value="4"/>
</dbReference>
<dbReference type="SUPFAM" id="SSF47384">
    <property type="entry name" value="Homodimeric domain of signal transducing histidine kinase"/>
    <property type="match status" value="1"/>
</dbReference>
<dbReference type="PRINTS" id="PR00344">
    <property type="entry name" value="BCTRLSENSOR"/>
</dbReference>
<dbReference type="Pfam" id="PF08448">
    <property type="entry name" value="PAS_4"/>
    <property type="match status" value="3"/>
</dbReference>
<accession>A0ABP9G2E8</accession>
<dbReference type="InterPro" id="IPR035965">
    <property type="entry name" value="PAS-like_dom_sf"/>
</dbReference>
<dbReference type="InterPro" id="IPR000014">
    <property type="entry name" value="PAS"/>
</dbReference>
<dbReference type="InterPro" id="IPR004358">
    <property type="entry name" value="Sig_transdc_His_kin-like_C"/>
</dbReference>
<dbReference type="Pfam" id="PF00512">
    <property type="entry name" value="HisKA"/>
    <property type="match status" value="1"/>
</dbReference>
<dbReference type="Gene3D" id="3.30.565.10">
    <property type="entry name" value="Histidine kinase-like ATPase, C-terminal domain"/>
    <property type="match status" value="1"/>
</dbReference>